<evidence type="ECO:0000313" key="11">
    <source>
        <dbReference type="EMBL" id="EPS59265.1"/>
    </source>
</evidence>
<dbReference type="InterPro" id="IPR010989">
    <property type="entry name" value="SNARE"/>
</dbReference>
<dbReference type="SUPFAM" id="SSF58038">
    <property type="entry name" value="SNARE fusion complex"/>
    <property type="match status" value="1"/>
</dbReference>
<dbReference type="CDD" id="cd15862">
    <property type="entry name" value="SNARE_Vti1"/>
    <property type="match status" value="1"/>
</dbReference>
<evidence type="ECO:0000259" key="10">
    <source>
        <dbReference type="Pfam" id="PF05008"/>
    </source>
</evidence>
<keyword evidence="8 9" id="KW-0472">Membrane</keyword>
<dbReference type="AlphaFoldDB" id="S8BXA6"/>
<evidence type="ECO:0000256" key="3">
    <source>
        <dbReference type="ARBA" id="ARBA00022448"/>
    </source>
</evidence>
<comment type="similarity">
    <text evidence="2">Belongs to the VTI1 family.</text>
</comment>
<comment type="subcellular location">
    <subcellularLocation>
        <location evidence="1">Membrane</location>
        <topology evidence="1">Single-pass type IV membrane protein</topology>
    </subcellularLocation>
</comment>
<evidence type="ECO:0000256" key="1">
    <source>
        <dbReference type="ARBA" id="ARBA00004211"/>
    </source>
</evidence>
<feature type="transmembrane region" description="Helical" evidence="9">
    <location>
        <begin position="149"/>
        <end position="168"/>
    </location>
</feature>
<dbReference type="PANTHER" id="PTHR21230">
    <property type="entry name" value="VESICLE TRANSPORT V-SNARE PROTEIN VTI1-RELATED"/>
    <property type="match status" value="1"/>
</dbReference>
<dbReference type="OrthoDB" id="430637at2759"/>
<dbReference type="Pfam" id="PF05008">
    <property type="entry name" value="V-SNARE"/>
    <property type="match status" value="1"/>
</dbReference>
<reference evidence="11 12" key="1">
    <citation type="journal article" date="2013" name="BMC Genomics">
        <title>The miniature genome of a carnivorous plant Genlisea aurea contains a low number of genes and short non-coding sequences.</title>
        <authorList>
            <person name="Leushkin E.V."/>
            <person name="Sutormin R.A."/>
            <person name="Nabieva E.R."/>
            <person name="Penin A.A."/>
            <person name="Kondrashov A.S."/>
            <person name="Logacheva M.D."/>
        </authorList>
    </citation>
    <scope>NUCLEOTIDE SEQUENCE [LARGE SCALE GENOMIC DNA]</scope>
</reference>
<evidence type="ECO:0000256" key="8">
    <source>
        <dbReference type="ARBA" id="ARBA00023136"/>
    </source>
</evidence>
<evidence type="ECO:0000256" key="9">
    <source>
        <dbReference type="SAM" id="Phobius"/>
    </source>
</evidence>
<gene>
    <name evidence="11" type="ORF">M569_15544</name>
</gene>
<dbReference type="GO" id="GO:0005484">
    <property type="term" value="F:SNAP receptor activity"/>
    <property type="evidence" value="ECO:0007669"/>
    <property type="project" value="TreeGrafter"/>
</dbReference>
<evidence type="ECO:0000256" key="7">
    <source>
        <dbReference type="ARBA" id="ARBA00023054"/>
    </source>
</evidence>
<dbReference type="EMBL" id="AUSU01008508">
    <property type="protein sequence ID" value="EPS59265.1"/>
    <property type="molecule type" value="Genomic_DNA"/>
</dbReference>
<dbReference type="GO" id="GO:0031201">
    <property type="term" value="C:SNARE complex"/>
    <property type="evidence" value="ECO:0007669"/>
    <property type="project" value="TreeGrafter"/>
</dbReference>
<accession>S8BXA6</accession>
<dbReference type="GO" id="GO:0000149">
    <property type="term" value="F:SNARE binding"/>
    <property type="evidence" value="ECO:0007669"/>
    <property type="project" value="TreeGrafter"/>
</dbReference>
<dbReference type="FunFam" id="1.20.5.110:FF:000002">
    <property type="entry name" value="Vesicle transport through interaction with t-SNAREsB"/>
    <property type="match status" value="1"/>
</dbReference>
<evidence type="ECO:0000256" key="6">
    <source>
        <dbReference type="ARBA" id="ARBA00022989"/>
    </source>
</evidence>
<dbReference type="Proteomes" id="UP000015453">
    <property type="component" value="Unassembled WGS sequence"/>
</dbReference>
<sequence length="172" mass="19516">SQIRKMDLEARGLQPSVKSGLLVKLREYKSDLNNLKSGLKSIETKNLNQAARDELLEAGLADTLAVSPNQRDRLLISTERLNNSTNRIRDSRKVMLETEELGVSLLQDLHQQRQALLHADNTLYGVDDNVNKGRGVITKMTRRMDRNKWIIGGIITFLFIVVAVILYFKLSK</sequence>
<keyword evidence="6 9" id="KW-1133">Transmembrane helix</keyword>
<evidence type="ECO:0000256" key="2">
    <source>
        <dbReference type="ARBA" id="ARBA00006108"/>
    </source>
</evidence>
<name>S8BXA6_9LAMI</name>
<dbReference type="PANTHER" id="PTHR21230:SF67">
    <property type="entry name" value="VESICLE TRANSPORT V-SNARE 11-RELATED"/>
    <property type="match status" value="1"/>
</dbReference>
<dbReference type="GO" id="GO:0031902">
    <property type="term" value="C:late endosome membrane"/>
    <property type="evidence" value="ECO:0007669"/>
    <property type="project" value="TreeGrafter"/>
</dbReference>
<dbReference type="InterPro" id="IPR038407">
    <property type="entry name" value="v-SNARE_N_sf"/>
</dbReference>
<feature type="domain" description="Vesicle transport v-SNARE N-terminal" evidence="10">
    <location>
        <begin position="2"/>
        <end position="41"/>
    </location>
</feature>
<dbReference type="Gene3D" id="1.20.58.400">
    <property type="entry name" value="t-snare proteins"/>
    <property type="match status" value="1"/>
</dbReference>
<dbReference type="Pfam" id="PF12352">
    <property type="entry name" value="V-SNARE_C"/>
    <property type="match status" value="1"/>
</dbReference>
<evidence type="ECO:0000256" key="4">
    <source>
        <dbReference type="ARBA" id="ARBA00022692"/>
    </source>
</evidence>
<evidence type="ECO:0000256" key="5">
    <source>
        <dbReference type="ARBA" id="ARBA00022927"/>
    </source>
</evidence>
<keyword evidence="12" id="KW-1185">Reference proteome</keyword>
<dbReference type="Gene3D" id="1.20.5.110">
    <property type="match status" value="1"/>
</dbReference>
<dbReference type="GO" id="GO:0005789">
    <property type="term" value="C:endoplasmic reticulum membrane"/>
    <property type="evidence" value="ECO:0007669"/>
    <property type="project" value="TreeGrafter"/>
</dbReference>
<dbReference type="InterPro" id="IPR007705">
    <property type="entry name" value="Vesicle_trsprt_v-SNARE_N"/>
</dbReference>
<feature type="non-terminal residue" evidence="11">
    <location>
        <position position="1"/>
    </location>
</feature>
<dbReference type="GO" id="GO:0005794">
    <property type="term" value="C:Golgi apparatus"/>
    <property type="evidence" value="ECO:0007669"/>
    <property type="project" value="TreeGrafter"/>
</dbReference>
<evidence type="ECO:0000313" key="12">
    <source>
        <dbReference type="Proteomes" id="UP000015453"/>
    </source>
</evidence>
<proteinExistence type="inferred from homology"/>
<keyword evidence="7" id="KW-0175">Coiled coil</keyword>
<dbReference type="GO" id="GO:0006906">
    <property type="term" value="P:vesicle fusion"/>
    <property type="evidence" value="ECO:0007669"/>
    <property type="project" value="TreeGrafter"/>
</dbReference>
<organism evidence="11 12">
    <name type="scientific">Genlisea aurea</name>
    <dbReference type="NCBI Taxonomy" id="192259"/>
    <lineage>
        <taxon>Eukaryota</taxon>
        <taxon>Viridiplantae</taxon>
        <taxon>Streptophyta</taxon>
        <taxon>Embryophyta</taxon>
        <taxon>Tracheophyta</taxon>
        <taxon>Spermatophyta</taxon>
        <taxon>Magnoliopsida</taxon>
        <taxon>eudicotyledons</taxon>
        <taxon>Gunneridae</taxon>
        <taxon>Pentapetalae</taxon>
        <taxon>asterids</taxon>
        <taxon>lamiids</taxon>
        <taxon>Lamiales</taxon>
        <taxon>Lentibulariaceae</taxon>
        <taxon>Genlisea</taxon>
    </lineage>
</organism>
<dbReference type="SUPFAM" id="SSF47661">
    <property type="entry name" value="t-snare proteins"/>
    <property type="match status" value="1"/>
</dbReference>
<comment type="caution">
    <text evidence="11">The sequence shown here is derived from an EMBL/GenBank/DDBJ whole genome shotgun (WGS) entry which is preliminary data.</text>
</comment>
<protein>
    <recommendedName>
        <fullName evidence="10">Vesicle transport v-SNARE N-terminal domain-containing protein</fullName>
    </recommendedName>
</protein>
<keyword evidence="3" id="KW-0813">Transport</keyword>
<keyword evidence="4 9" id="KW-0812">Transmembrane</keyword>
<dbReference type="GO" id="GO:0006886">
    <property type="term" value="P:intracellular protein transport"/>
    <property type="evidence" value="ECO:0007669"/>
    <property type="project" value="InterPro"/>
</dbReference>
<dbReference type="GO" id="GO:0012507">
    <property type="term" value="C:ER to Golgi transport vesicle membrane"/>
    <property type="evidence" value="ECO:0007669"/>
    <property type="project" value="TreeGrafter"/>
</dbReference>
<keyword evidence="5" id="KW-0653">Protein transport</keyword>